<dbReference type="SFLD" id="SFLDS00005">
    <property type="entry name" value="Isoprenoid_Synthase_Type_I"/>
    <property type="match status" value="1"/>
</dbReference>
<evidence type="ECO:0000256" key="3">
    <source>
        <dbReference type="ARBA" id="ARBA00022679"/>
    </source>
</evidence>
<dbReference type="PROSITE" id="PS00723">
    <property type="entry name" value="POLYPRENYL_SYNTHASE_1"/>
    <property type="match status" value="1"/>
</dbReference>
<keyword evidence="3 6" id="KW-0808">Transferase</keyword>
<keyword evidence="4" id="KW-0479">Metal-binding</keyword>
<gene>
    <name evidence="7" type="ORF">UBAL3_79520006</name>
</gene>
<keyword evidence="8" id="KW-1185">Reference proteome</keyword>
<dbReference type="Gene3D" id="1.10.600.10">
    <property type="entry name" value="Farnesyl Diphosphate Synthase"/>
    <property type="match status" value="1"/>
</dbReference>
<sequence>MVMNPLLETGINGIWVAYRDQMAAVEEKLHAILTGIVPLASEMTSYVVSGGGKRLRPLLMVISSRLSGAEGPEPILLAAVVEMIHTATLLHDDVVDNADVRRGKKAAHQRWGNQPAILVGDFLYANSLWLAMGLHSHEVNDSLTLACKKMSEGEILELFLDGNLEATEDQYYNVAACKTATLTASTCRLGGILGGLSDEEKEALDRFGYYVGMAFQVADDALDYMASEEKLGKTLGRDLSEGKMTLPLIHCLATSSAESRSRLVTKVGSGEIRNGDLDEVLRLMKDTGSIEYSLGRAREFTRKAQESLECFSHSLPKQHLLALSDFVISREM</sequence>
<protein>
    <submittedName>
        <fullName evidence="7">Trans-hexaprenyltranstransferase</fullName>
    </submittedName>
</protein>
<dbReference type="Pfam" id="PF00348">
    <property type="entry name" value="polyprenyl_synt"/>
    <property type="match status" value="1"/>
</dbReference>
<dbReference type="AlphaFoldDB" id="C6HVR0"/>
<dbReference type="PANTHER" id="PTHR12001">
    <property type="entry name" value="GERANYLGERANYL PYROPHOSPHATE SYNTHASE"/>
    <property type="match status" value="1"/>
</dbReference>
<dbReference type="InterPro" id="IPR033749">
    <property type="entry name" value="Polyprenyl_synt_CS"/>
</dbReference>
<evidence type="ECO:0000256" key="4">
    <source>
        <dbReference type="ARBA" id="ARBA00022723"/>
    </source>
</evidence>
<dbReference type="InterPro" id="IPR008949">
    <property type="entry name" value="Isoprenoid_synthase_dom_sf"/>
</dbReference>
<dbReference type="GO" id="GO:0008299">
    <property type="term" value="P:isoprenoid biosynthetic process"/>
    <property type="evidence" value="ECO:0007669"/>
    <property type="project" value="InterPro"/>
</dbReference>
<dbReference type="SFLD" id="SFLDG01017">
    <property type="entry name" value="Polyprenyl_Transferase_Like"/>
    <property type="match status" value="1"/>
</dbReference>
<evidence type="ECO:0000313" key="7">
    <source>
        <dbReference type="EMBL" id="EES53284.1"/>
    </source>
</evidence>
<evidence type="ECO:0000256" key="5">
    <source>
        <dbReference type="ARBA" id="ARBA00022842"/>
    </source>
</evidence>
<dbReference type="PANTHER" id="PTHR12001:SF69">
    <property type="entry name" value="ALL TRANS-POLYPRENYL-DIPHOSPHATE SYNTHASE PDSS1"/>
    <property type="match status" value="1"/>
</dbReference>
<reference evidence="7 8" key="1">
    <citation type="journal article" date="2009" name="Appl. Environ. Microbiol.">
        <title>Community genomic and proteomic analyses of chemoautotrophic iron-oxidizing "Leptospirillum rubarum" (Group II) and "Leptospirillum ferrodiazotrophum" (Group III) bacteria in acid mine drainage biofilms.</title>
        <authorList>
            <person name="Goltsman D.S."/>
            <person name="Denef V.J."/>
            <person name="Singer S.W."/>
            <person name="VerBerkmoes N.C."/>
            <person name="Lefsrud M."/>
            <person name="Mueller R.S."/>
            <person name="Dick G.J."/>
            <person name="Sun C.L."/>
            <person name="Wheeler K.E."/>
            <person name="Zemla A."/>
            <person name="Baker B.J."/>
            <person name="Hauser L."/>
            <person name="Land M."/>
            <person name="Shah M.B."/>
            <person name="Thelen M.P."/>
            <person name="Hettich R.L."/>
            <person name="Banfield J.F."/>
        </authorList>
    </citation>
    <scope>NUCLEOTIDE SEQUENCE [LARGE SCALE GENOMIC DNA]</scope>
</reference>
<evidence type="ECO:0000256" key="1">
    <source>
        <dbReference type="ARBA" id="ARBA00001946"/>
    </source>
</evidence>
<dbReference type="CDD" id="cd00685">
    <property type="entry name" value="Trans_IPPS_HT"/>
    <property type="match status" value="1"/>
</dbReference>
<evidence type="ECO:0000256" key="6">
    <source>
        <dbReference type="RuleBase" id="RU004466"/>
    </source>
</evidence>
<evidence type="ECO:0000313" key="8">
    <source>
        <dbReference type="Proteomes" id="UP000009374"/>
    </source>
</evidence>
<proteinExistence type="inferred from homology"/>
<name>C6HVR0_9BACT</name>
<dbReference type="GO" id="GO:0004659">
    <property type="term" value="F:prenyltransferase activity"/>
    <property type="evidence" value="ECO:0007669"/>
    <property type="project" value="InterPro"/>
</dbReference>
<accession>C6HVR0</accession>
<dbReference type="InterPro" id="IPR000092">
    <property type="entry name" value="Polyprenyl_synt"/>
</dbReference>
<comment type="similarity">
    <text evidence="2 6">Belongs to the FPP/GGPP synthase family.</text>
</comment>
<dbReference type="GO" id="GO:0046872">
    <property type="term" value="F:metal ion binding"/>
    <property type="evidence" value="ECO:0007669"/>
    <property type="project" value="UniProtKB-KW"/>
</dbReference>
<evidence type="ECO:0000256" key="2">
    <source>
        <dbReference type="ARBA" id="ARBA00006706"/>
    </source>
</evidence>
<dbReference type="SUPFAM" id="SSF48576">
    <property type="entry name" value="Terpenoid synthases"/>
    <property type="match status" value="1"/>
</dbReference>
<organism evidence="7 8">
    <name type="scientific">Leptospirillum ferrodiazotrophum</name>
    <dbReference type="NCBI Taxonomy" id="412449"/>
    <lineage>
        <taxon>Bacteria</taxon>
        <taxon>Pseudomonadati</taxon>
        <taxon>Nitrospirota</taxon>
        <taxon>Nitrospiria</taxon>
        <taxon>Nitrospirales</taxon>
        <taxon>Nitrospiraceae</taxon>
        <taxon>Leptospirillum</taxon>
    </lineage>
</organism>
<comment type="cofactor">
    <cofactor evidence="1">
        <name>Mg(2+)</name>
        <dbReference type="ChEBI" id="CHEBI:18420"/>
    </cofactor>
</comment>
<dbReference type="EMBL" id="GG693865">
    <property type="protein sequence ID" value="EES53284.1"/>
    <property type="molecule type" value="Genomic_DNA"/>
</dbReference>
<keyword evidence="5" id="KW-0460">Magnesium</keyword>
<dbReference type="Proteomes" id="UP000009374">
    <property type="component" value="Unassembled WGS sequence"/>
</dbReference>